<keyword evidence="1" id="KW-0175">Coiled coil</keyword>
<evidence type="ECO:0008006" key="4">
    <source>
        <dbReference type="Google" id="ProtNLM"/>
    </source>
</evidence>
<dbReference type="Proteomes" id="UP000324629">
    <property type="component" value="Unassembled WGS sequence"/>
</dbReference>
<accession>A0A5J4NIH7</accession>
<evidence type="ECO:0000256" key="1">
    <source>
        <dbReference type="SAM" id="Coils"/>
    </source>
</evidence>
<comment type="caution">
    <text evidence="2">The sequence shown here is derived from an EMBL/GenBank/DDBJ whole genome shotgun (WGS) entry which is preliminary data.</text>
</comment>
<feature type="coiled-coil region" evidence="1">
    <location>
        <begin position="39"/>
        <end position="184"/>
    </location>
</feature>
<organism evidence="2 3">
    <name type="scientific">Paragonimus westermani</name>
    <dbReference type="NCBI Taxonomy" id="34504"/>
    <lineage>
        <taxon>Eukaryota</taxon>
        <taxon>Metazoa</taxon>
        <taxon>Spiralia</taxon>
        <taxon>Lophotrochozoa</taxon>
        <taxon>Platyhelminthes</taxon>
        <taxon>Trematoda</taxon>
        <taxon>Digenea</taxon>
        <taxon>Plagiorchiida</taxon>
        <taxon>Troglotremata</taxon>
        <taxon>Troglotrematidae</taxon>
        <taxon>Paragonimus</taxon>
    </lineage>
</organism>
<protein>
    <recommendedName>
        <fullName evidence="4">DUF4201 domain-containing protein</fullName>
    </recommendedName>
</protein>
<proteinExistence type="predicted"/>
<dbReference type="AlphaFoldDB" id="A0A5J4NIH7"/>
<sequence length="259" mass="30148">MTPSYLAPFSCTATGLKKNSVRRSIAADRLPRLTAQQRCVVAQSELEEYKKDIERLELEGRMSLSQEKDAQLENLRIENDSLHRDYRRFDKYLRESDECGESLDAIELEHMKIRCQQLTHEVRRLEAIGLEVKATLIRASQTLATQKHQLKQEMDKNRKLYAQLNQIENMNLRLEAEIKKNEQHWNEDQLDRDTLKRVLLTYKVPDTQAYIQSVTGTLKLTRQKALLDRKKCAAQLTLLLIELTQPLLSILIVSEIFSP</sequence>
<keyword evidence="3" id="KW-1185">Reference proteome</keyword>
<dbReference type="EMBL" id="QNGE01002560">
    <property type="protein sequence ID" value="KAA3675375.1"/>
    <property type="molecule type" value="Genomic_DNA"/>
</dbReference>
<evidence type="ECO:0000313" key="2">
    <source>
        <dbReference type="EMBL" id="KAA3675375.1"/>
    </source>
</evidence>
<name>A0A5J4NIH7_9TREM</name>
<gene>
    <name evidence="2" type="ORF">DEA37_0012032</name>
</gene>
<evidence type="ECO:0000313" key="3">
    <source>
        <dbReference type="Proteomes" id="UP000324629"/>
    </source>
</evidence>
<feature type="non-terminal residue" evidence="2">
    <location>
        <position position="259"/>
    </location>
</feature>
<reference evidence="2 3" key="1">
    <citation type="journal article" date="2019" name="Gigascience">
        <title>Whole-genome sequence of the oriental lung fluke Paragonimus westermani.</title>
        <authorList>
            <person name="Oey H."/>
            <person name="Zakrzewski M."/>
            <person name="Narain K."/>
            <person name="Devi K.R."/>
            <person name="Agatsuma T."/>
            <person name="Nawaratna S."/>
            <person name="Gobert G.N."/>
            <person name="Jones M.K."/>
            <person name="Ragan M.A."/>
            <person name="McManus D.P."/>
            <person name="Krause L."/>
        </authorList>
    </citation>
    <scope>NUCLEOTIDE SEQUENCE [LARGE SCALE GENOMIC DNA]</scope>
    <source>
        <strain evidence="2 3">IND2009</strain>
    </source>
</reference>